<dbReference type="Pfam" id="PF13185">
    <property type="entry name" value="GAF_2"/>
    <property type="match status" value="1"/>
</dbReference>
<dbReference type="PROSITE" id="PS50110">
    <property type="entry name" value="RESPONSE_REGULATORY"/>
    <property type="match status" value="1"/>
</dbReference>
<dbReference type="InterPro" id="IPR036097">
    <property type="entry name" value="HisK_dim/P_sf"/>
</dbReference>
<dbReference type="PANTHER" id="PTHR43065:SF46">
    <property type="entry name" value="C4-DICARBOXYLATE TRANSPORT SENSOR PROTEIN DCTB"/>
    <property type="match status" value="1"/>
</dbReference>
<evidence type="ECO:0000256" key="11">
    <source>
        <dbReference type="SAM" id="Phobius"/>
    </source>
</evidence>
<dbReference type="CDD" id="cd06225">
    <property type="entry name" value="HAMP"/>
    <property type="match status" value="1"/>
</dbReference>
<dbReference type="InterPro" id="IPR000014">
    <property type="entry name" value="PAS"/>
</dbReference>
<keyword evidence="11" id="KW-1133">Transmembrane helix</keyword>
<dbReference type="SMART" id="SM00388">
    <property type="entry name" value="HisKA"/>
    <property type="match status" value="1"/>
</dbReference>
<dbReference type="Gene3D" id="3.40.50.2300">
    <property type="match status" value="1"/>
</dbReference>
<dbReference type="NCBIfam" id="TIGR00229">
    <property type="entry name" value="sensory_box"/>
    <property type="match status" value="1"/>
</dbReference>
<dbReference type="InterPro" id="IPR001610">
    <property type="entry name" value="PAC"/>
</dbReference>
<dbReference type="PROSITE" id="PS50113">
    <property type="entry name" value="PAC"/>
    <property type="match status" value="1"/>
</dbReference>
<dbReference type="KEGG" id="tee:Tel_01080"/>
<dbReference type="InterPro" id="IPR036890">
    <property type="entry name" value="HATPase_C_sf"/>
</dbReference>
<evidence type="ECO:0000256" key="4">
    <source>
        <dbReference type="ARBA" id="ARBA00022553"/>
    </source>
</evidence>
<dbReference type="Gene3D" id="3.30.450.40">
    <property type="match status" value="1"/>
</dbReference>
<dbReference type="Gene3D" id="3.30.565.10">
    <property type="entry name" value="Histidine kinase-like ATPase, C-terminal domain"/>
    <property type="match status" value="1"/>
</dbReference>
<dbReference type="SUPFAM" id="SSF55785">
    <property type="entry name" value="PYP-like sensor domain (PAS domain)"/>
    <property type="match status" value="2"/>
</dbReference>
<evidence type="ECO:0000256" key="2">
    <source>
        <dbReference type="ARBA" id="ARBA00004370"/>
    </source>
</evidence>
<dbReference type="SMART" id="SM00387">
    <property type="entry name" value="HATPase_c"/>
    <property type="match status" value="1"/>
</dbReference>
<dbReference type="InterPro" id="IPR005467">
    <property type="entry name" value="His_kinase_dom"/>
</dbReference>
<dbReference type="InterPro" id="IPR029016">
    <property type="entry name" value="GAF-like_dom_sf"/>
</dbReference>
<dbReference type="Pfam" id="PF13426">
    <property type="entry name" value="PAS_9"/>
    <property type="match status" value="1"/>
</dbReference>
<dbReference type="GO" id="GO:0005524">
    <property type="term" value="F:ATP binding"/>
    <property type="evidence" value="ECO:0007669"/>
    <property type="project" value="UniProtKB-KW"/>
</dbReference>
<evidence type="ECO:0000256" key="6">
    <source>
        <dbReference type="ARBA" id="ARBA00022741"/>
    </source>
</evidence>
<dbReference type="Pfam" id="PF00072">
    <property type="entry name" value="Response_reg"/>
    <property type="match status" value="1"/>
</dbReference>
<proteinExistence type="predicted"/>
<dbReference type="GO" id="GO:0000155">
    <property type="term" value="F:phosphorelay sensor kinase activity"/>
    <property type="evidence" value="ECO:0007669"/>
    <property type="project" value="InterPro"/>
</dbReference>
<keyword evidence="8" id="KW-0067">ATP-binding</keyword>
<dbReference type="Pfam" id="PF08447">
    <property type="entry name" value="PAS_3"/>
    <property type="match status" value="1"/>
</dbReference>
<feature type="domain" description="Response regulatory" evidence="13">
    <location>
        <begin position="1098"/>
        <end position="1214"/>
    </location>
</feature>
<dbReference type="GO" id="GO:0016020">
    <property type="term" value="C:membrane"/>
    <property type="evidence" value="ECO:0007669"/>
    <property type="project" value="UniProtKB-SubCell"/>
</dbReference>
<dbReference type="Pfam" id="PF00512">
    <property type="entry name" value="HisKA"/>
    <property type="match status" value="1"/>
</dbReference>
<sequence length="1223" mass="135259">MSIRGKLIGLILCIAFLPVLVIGYIYFSNFKKVSERHTLNNLEIFAEYKQEKLKLYLAELQTRALDFASDGFLRDSLERFQRVENRATIIASARNHLVANKQNIDDRVLSIDLINRDGEVVVSTDNTRVGQRTAAISRLVNKQAGIYTTDVNPSGTPGQGIIEMYSVVNSRTDNDKRIGYLAIRFDADMLDLLTTSQWLMPMLRGERGGGLGESEEIYLVNGAGMMINHARHGDKATRAIPMTTDPVARCLSEGESMTGRWRNYRGVEVIGAARCMQMAGFRWVLLAEISQAEAFALISDYRRFFSLVLLTTLLLILVVTIFVTRVISRPISALNQGVKKVALGDLNYGVGTDKRDEIGELSRAFDRMVSAFRCSRGEIEGANQNLRRANDELNFMRTAMDQHAIIVETDVSGVITRVNAKFCQISQYSQRELIGRTHRMVNSGRHDKTFFCRLWSTISGGRVWHGDICNRRKDGSLYWVRTTVVPHLDVNGTVDRYIALRTDITHQKQVEEKLLRSNRALLASTQIQKALTKAMDERQLLDKVCRLLIDQGGYRFAWVGYARHDAGKSVQPMAQAGHAAGYLDNVSVSWAEDTTGGRGPAGKAIRLGREVIVRDVGSDAGFVPWRDAALQRGYQSVIALPLAQGARTLGVLVIYAAGRDAFVGDEVDLLKLLADDIAYGITGLRIRSERDSTQAALRESEINLKRAQQIARLGSWEWDLGSDKMGWSDELFRLLGYEPGAVTPSLKILLATICREQREMVEQQIRGCTRDGQPCSLSFSICLPDGELRHVSAQWVVYSGGEDGATRIAGTLMDITEQKHSERERESLQNQLQHAQKLHSIGQLTGGVAHDFNNILSSIMGYTALAIEECPVSDAEYLSYLDEVSKAGARAKELIAQLTTFSRRDNHELEVVDIETLVHDVYRMIRTALPAAIEFKLELEAELPPVHANQVKLHQVITNLVINARDAIEGFGEVVLLARRRELRGCLCTSCQQRFSGDYIELRVSDSGKGIADTHLVTIFEPFFTTKAIGKGTGMGLSMVHGLVHSHHGHVQVESALSGGSRFAVYLPVYRASGVPGENDAAPPQPAPAARPANAGGTLLLVDDERAITQMLAELLGSYGYRCVQVHSAAQALQHLLADADGVDLVITDHMMPKMTGLELARRLSATQPQLPVVLCTGFSGELDGQALREAGIRDILEKPIDVKRLLAVIGDNLQPPDHRTPA</sequence>
<evidence type="ECO:0000313" key="16">
    <source>
        <dbReference type="EMBL" id="ALP51843.1"/>
    </source>
</evidence>
<feature type="domain" description="Histidine kinase" evidence="12">
    <location>
        <begin position="847"/>
        <end position="1071"/>
    </location>
</feature>
<keyword evidence="7" id="KW-0418">Kinase</keyword>
<dbReference type="SUPFAM" id="SSF158472">
    <property type="entry name" value="HAMP domain-like"/>
    <property type="match status" value="1"/>
</dbReference>
<dbReference type="PRINTS" id="PR00344">
    <property type="entry name" value="BCTRLSENSOR"/>
</dbReference>
<evidence type="ECO:0000256" key="9">
    <source>
        <dbReference type="ARBA" id="ARBA00023012"/>
    </source>
</evidence>
<dbReference type="SUPFAM" id="SSF55781">
    <property type="entry name" value="GAF domain-like"/>
    <property type="match status" value="1"/>
</dbReference>
<feature type="modified residue" description="4-aspartylphosphate" evidence="10">
    <location>
        <position position="1149"/>
    </location>
</feature>
<keyword evidence="4 10" id="KW-0597">Phosphoprotein</keyword>
<keyword evidence="11" id="KW-0472">Membrane</keyword>
<dbReference type="Gene3D" id="2.10.70.100">
    <property type="match status" value="1"/>
</dbReference>
<dbReference type="InterPro" id="IPR003660">
    <property type="entry name" value="HAMP_dom"/>
</dbReference>
<dbReference type="InterPro" id="IPR004358">
    <property type="entry name" value="Sig_transdc_His_kin-like_C"/>
</dbReference>
<evidence type="ECO:0000259" key="14">
    <source>
        <dbReference type="PROSITE" id="PS50113"/>
    </source>
</evidence>
<keyword evidence="9" id="KW-0902">Two-component regulatory system</keyword>
<evidence type="ECO:0000256" key="7">
    <source>
        <dbReference type="ARBA" id="ARBA00022777"/>
    </source>
</evidence>
<dbReference type="SMART" id="SM00086">
    <property type="entry name" value="PAC"/>
    <property type="match status" value="2"/>
</dbReference>
<dbReference type="CDD" id="cd00082">
    <property type="entry name" value="HisKA"/>
    <property type="match status" value="1"/>
</dbReference>
<dbReference type="SUPFAM" id="SSF55874">
    <property type="entry name" value="ATPase domain of HSP90 chaperone/DNA topoisomerase II/histidine kinase"/>
    <property type="match status" value="1"/>
</dbReference>
<protein>
    <recommendedName>
        <fullName evidence="3">histidine kinase</fullName>
        <ecNumber evidence="3">2.7.13.3</ecNumber>
    </recommendedName>
</protein>
<dbReference type="InterPro" id="IPR011006">
    <property type="entry name" value="CheY-like_superfamily"/>
</dbReference>
<dbReference type="EC" id="2.7.13.3" evidence="3"/>
<dbReference type="SMART" id="SM00304">
    <property type="entry name" value="HAMP"/>
    <property type="match status" value="1"/>
</dbReference>
<comment type="catalytic activity">
    <reaction evidence="1">
        <text>ATP + protein L-histidine = ADP + protein N-phospho-L-histidine.</text>
        <dbReference type="EC" id="2.7.13.3"/>
    </reaction>
</comment>
<feature type="transmembrane region" description="Helical" evidence="11">
    <location>
        <begin position="6"/>
        <end position="27"/>
    </location>
</feature>
<dbReference type="Gene3D" id="3.30.450.20">
    <property type="entry name" value="PAS domain"/>
    <property type="match status" value="2"/>
</dbReference>
<dbReference type="CDD" id="cd00130">
    <property type="entry name" value="PAS"/>
    <property type="match status" value="2"/>
</dbReference>
<dbReference type="SUPFAM" id="SSF47384">
    <property type="entry name" value="Homodimeric domain of signal transducing histidine kinase"/>
    <property type="match status" value="1"/>
</dbReference>
<keyword evidence="11" id="KW-0812">Transmembrane</keyword>
<dbReference type="PROSITE" id="PS50885">
    <property type="entry name" value="HAMP"/>
    <property type="match status" value="1"/>
</dbReference>
<dbReference type="SUPFAM" id="SSF52172">
    <property type="entry name" value="CheY-like"/>
    <property type="match status" value="1"/>
</dbReference>
<dbReference type="InterPro" id="IPR035965">
    <property type="entry name" value="PAS-like_dom_sf"/>
</dbReference>
<evidence type="ECO:0000259" key="15">
    <source>
        <dbReference type="PROSITE" id="PS50885"/>
    </source>
</evidence>
<dbReference type="SMART" id="SM00448">
    <property type="entry name" value="REC"/>
    <property type="match status" value="1"/>
</dbReference>
<evidence type="ECO:0000256" key="1">
    <source>
        <dbReference type="ARBA" id="ARBA00000085"/>
    </source>
</evidence>
<keyword evidence="5" id="KW-0808">Transferase</keyword>
<gene>
    <name evidence="16" type="ORF">Tel_01080</name>
</gene>
<dbReference type="CDD" id="cd00156">
    <property type="entry name" value="REC"/>
    <property type="match status" value="1"/>
</dbReference>
<evidence type="ECO:0000259" key="12">
    <source>
        <dbReference type="PROSITE" id="PS50109"/>
    </source>
</evidence>
<dbReference type="PROSITE" id="PS50109">
    <property type="entry name" value="HIS_KIN"/>
    <property type="match status" value="1"/>
</dbReference>
<dbReference type="InterPro" id="IPR013655">
    <property type="entry name" value="PAS_fold_3"/>
</dbReference>
<evidence type="ECO:0000256" key="5">
    <source>
        <dbReference type="ARBA" id="ARBA00022679"/>
    </source>
</evidence>
<dbReference type="Gene3D" id="6.10.340.10">
    <property type="match status" value="1"/>
</dbReference>
<feature type="transmembrane region" description="Helical" evidence="11">
    <location>
        <begin position="304"/>
        <end position="323"/>
    </location>
</feature>
<dbReference type="Proteomes" id="UP000055136">
    <property type="component" value="Chromosome"/>
</dbReference>
<accession>A0A0S2T9P0</accession>
<dbReference type="PANTHER" id="PTHR43065">
    <property type="entry name" value="SENSOR HISTIDINE KINASE"/>
    <property type="match status" value="1"/>
</dbReference>
<name>A0A0S2T9P0_9GAMM</name>
<dbReference type="AlphaFoldDB" id="A0A0S2T9P0"/>
<organism evidence="16 17">
    <name type="scientific">Candidatus Tenderia electrophaga</name>
    <dbReference type="NCBI Taxonomy" id="1748243"/>
    <lineage>
        <taxon>Bacteria</taxon>
        <taxon>Pseudomonadati</taxon>
        <taxon>Pseudomonadota</taxon>
        <taxon>Gammaproteobacteria</taxon>
        <taxon>Candidatus Tenderiales</taxon>
        <taxon>Candidatus Tenderiaceae</taxon>
        <taxon>Candidatus Tenderia</taxon>
    </lineage>
</organism>
<evidence type="ECO:0000259" key="13">
    <source>
        <dbReference type="PROSITE" id="PS50110"/>
    </source>
</evidence>
<evidence type="ECO:0000256" key="3">
    <source>
        <dbReference type="ARBA" id="ARBA00012438"/>
    </source>
</evidence>
<dbReference type="InterPro" id="IPR001789">
    <property type="entry name" value="Sig_transdc_resp-reg_receiver"/>
</dbReference>
<dbReference type="InterPro" id="IPR000700">
    <property type="entry name" value="PAS-assoc_C"/>
</dbReference>
<dbReference type="STRING" id="1748243.Tel_01080"/>
<dbReference type="InterPro" id="IPR003018">
    <property type="entry name" value="GAF"/>
</dbReference>
<feature type="domain" description="HAMP" evidence="15">
    <location>
        <begin position="325"/>
        <end position="377"/>
    </location>
</feature>
<dbReference type="InterPro" id="IPR003594">
    <property type="entry name" value="HATPase_dom"/>
</dbReference>
<keyword evidence="6" id="KW-0547">Nucleotide-binding</keyword>
<dbReference type="Pfam" id="PF00672">
    <property type="entry name" value="HAMP"/>
    <property type="match status" value="1"/>
</dbReference>
<comment type="subcellular location">
    <subcellularLocation>
        <location evidence="2">Membrane</location>
    </subcellularLocation>
</comment>
<dbReference type="Pfam" id="PF02518">
    <property type="entry name" value="HATPase_c"/>
    <property type="match status" value="1"/>
</dbReference>
<dbReference type="Gene3D" id="1.10.287.130">
    <property type="match status" value="1"/>
</dbReference>
<evidence type="ECO:0000313" key="17">
    <source>
        <dbReference type="Proteomes" id="UP000055136"/>
    </source>
</evidence>
<feature type="domain" description="PAC" evidence="14">
    <location>
        <begin position="464"/>
        <end position="516"/>
    </location>
</feature>
<dbReference type="InterPro" id="IPR003661">
    <property type="entry name" value="HisK_dim/P_dom"/>
</dbReference>
<evidence type="ECO:0000256" key="10">
    <source>
        <dbReference type="PROSITE-ProRule" id="PRU00169"/>
    </source>
</evidence>
<dbReference type="EMBL" id="CP013099">
    <property type="protein sequence ID" value="ALP51843.1"/>
    <property type="molecule type" value="Genomic_DNA"/>
</dbReference>
<evidence type="ECO:0000256" key="8">
    <source>
        <dbReference type="ARBA" id="ARBA00022840"/>
    </source>
</evidence>
<keyword evidence="17" id="KW-1185">Reference proteome</keyword>
<reference evidence="16" key="1">
    <citation type="submission" date="2015-10" db="EMBL/GenBank/DDBJ databases">
        <title>Description of Candidatus Tenderia electrophaga gen. nov, sp. nov., an Uncultivated Electroautotroph from a Biocathode Enrichment.</title>
        <authorList>
            <person name="Eddie B.J."/>
            <person name="Malanoski A.P."/>
            <person name="Wang Z."/>
            <person name="Hall R.J."/>
            <person name="Oh S.D."/>
            <person name="Heiner C."/>
            <person name="Lin B."/>
            <person name="Strycharz-Glaven S.M."/>
        </authorList>
    </citation>
    <scope>NUCLEOTIDE SEQUENCE [LARGE SCALE GENOMIC DNA]</scope>
    <source>
        <strain evidence="16">NRL1</strain>
    </source>
</reference>